<dbReference type="RefSeq" id="XP_018007817.1">
    <property type="nucleotide sequence ID" value="XM_018152328.2"/>
</dbReference>
<reference evidence="3 4" key="1">
    <citation type="submission" date="2025-04" db="UniProtKB">
        <authorList>
            <consortium name="RefSeq"/>
        </authorList>
    </citation>
    <scope>IDENTIFICATION</scope>
    <source>
        <tissue evidence="3 4">Whole organism</tissue>
    </source>
</reference>
<protein>
    <submittedName>
        <fullName evidence="3 4">Uncharacterized protein LOC108665560</fullName>
    </submittedName>
</protein>
<evidence type="ECO:0000313" key="4">
    <source>
        <dbReference type="RefSeq" id="XP_018007818.1"/>
    </source>
</evidence>
<dbReference type="GeneID" id="108665560"/>
<evidence type="ECO:0000256" key="1">
    <source>
        <dbReference type="SAM" id="Phobius"/>
    </source>
</evidence>
<name>A0A8B7N1U3_HYAAZ</name>
<keyword evidence="1" id="KW-1133">Transmembrane helix</keyword>
<accession>A0A8B7N1U3</accession>
<keyword evidence="1" id="KW-0812">Transmembrane</keyword>
<dbReference type="Proteomes" id="UP000694843">
    <property type="component" value="Unplaced"/>
</dbReference>
<feature type="transmembrane region" description="Helical" evidence="1">
    <location>
        <begin position="291"/>
        <end position="313"/>
    </location>
</feature>
<evidence type="ECO:0000313" key="3">
    <source>
        <dbReference type="RefSeq" id="XP_018007817.1"/>
    </source>
</evidence>
<evidence type="ECO:0000313" key="2">
    <source>
        <dbReference type="Proteomes" id="UP000694843"/>
    </source>
</evidence>
<organism evidence="2 3">
    <name type="scientific">Hyalella azteca</name>
    <name type="common">Amphipod</name>
    <dbReference type="NCBI Taxonomy" id="294128"/>
    <lineage>
        <taxon>Eukaryota</taxon>
        <taxon>Metazoa</taxon>
        <taxon>Ecdysozoa</taxon>
        <taxon>Arthropoda</taxon>
        <taxon>Crustacea</taxon>
        <taxon>Multicrustacea</taxon>
        <taxon>Malacostraca</taxon>
        <taxon>Eumalacostraca</taxon>
        <taxon>Peracarida</taxon>
        <taxon>Amphipoda</taxon>
        <taxon>Senticaudata</taxon>
        <taxon>Talitrida</taxon>
        <taxon>Talitroidea</taxon>
        <taxon>Hyalellidae</taxon>
        <taxon>Hyalella</taxon>
    </lineage>
</organism>
<dbReference type="OrthoDB" id="6361021at2759"/>
<keyword evidence="2" id="KW-1185">Reference proteome</keyword>
<keyword evidence="1" id="KW-0472">Membrane</keyword>
<gene>
    <name evidence="3 4" type="primary">LOC108665560</name>
</gene>
<dbReference type="AlphaFoldDB" id="A0A8B7N1U3"/>
<dbReference type="RefSeq" id="XP_018007818.1">
    <property type="nucleotide sequence ID" value="XM_018152329.2"/>
</dbReference>
<sequence>MDPFFIEKEQMITVTNASYQNVKPLDASYDDLVEISRCVHFDDFEEAVRFKMLVPQPLIYRHKSKLPLKVLWFAPAHCSSEHNFYGNVSFTIKWETVQQKLGPNFYLIDQDICNARSFTRVVFTKQNYDAILEKVKLDSRGSPLMRSESGFRYASYCMNNVRRGPHELQIAIDVTDADAKWLYLNCKPVANNHYYVNISSYKDHIRRDGMRSKFSPHSCYKFNSAQNRECPYAWTVRESEKRIKELLGPDAPTTRLRVGQVANSNLISTPAAAAPTLYANQNDSDPEFKNFVIAIVLLACFALTCLIFGGIPVTKTR</sequence>
<dbReference type="KEGG" id="hazt:108665560"/>
<proteinExistence type="predicted"/>